<dbReference type="InterPro" id="IPR007135">
    <property type="entry name" value="Atg3/Atg10"/>
</dbReference>
<dbReference type="GO" id="GO:0005829">
    <property type="term" value="C:cytosol"/>
    <property type="evidence" value="ECO:0007669"/>
    <property type="project" value="TreeGrafter"/>
</dbReference>
<dbReference type="GO" id="GO:0000045">
    <property type="term" value="P:autophagosome assembly"/>
    <property type="evidence" value="ECO:0007669"/>
    <property type="project" value="TreeGrafter"/>
</dbReference>
<keyword evidence="4" id="KW-0963">Cytoplasm</keyword>
<keyword evidence="7" id="KW-0072">Autophagy</keyword>
<evidence type="ECO:0000256" key="1">
    <source>
        <dbReference type="ARBA" id="ARBA00004496"/>
    </source>
</evidence>
<keyword evidence="9" id="KW-1133">Transmembrane helix</keyword>
<sequence length="294" mass="34363">MLSYEKKHKMREKIGKKRITKSILLETGKISPEEFVLAGDNLIFKSPTWRWATCSKSKQNDWLPSEKQFLITEHVPCLKRAHELTSGLDKDFIFEDEGGDSWISPENLDEIPKKKEEEKEKEKEEEKKEKEKEEEKEETSSDEEVVEGFDISDDEIESANEEDENAIVSDEEVDIVKSRTYNITITYDKYYQTPRVWLQGYREDGQQLTTKEMSEDISPDHFESTVTFVPHPHLEVKTASIHPCKHAHVMKRMIDEMGTRNKVLESKNYLLLFLKFIFAAIPTINFDFAQGFEL</sequence>
<evidence type="ECO:0000256" key="3">
    <source>
        <dbReference type="ARBA" id="ARBA00022448"/>
    </source>
</evidence>
<evidence type="ECO:0000256" key="2">
    <source>
        <dbReference type="ARBA" id="ARBA00007683"/>
    </source>
</evidence>
<comment type="similarity">
    <text evidence="2">Belongs to the ATG3 family.</text>
</comment>
<dbReference type="GO" id="GO:0000407">
    <property type="term" value="C:phagophore assembly site"/>
    <property type="evidence" value="ECO:0007669"/>
    <property type="project" value="TreeGrafter"/>
</dbReference>
<dbReference type="GO" id="GO:0000422">
    <property type="term" value="P:autophagy of mitochondrion"/>
    <property type="evidence" value="ECO:0007669"/>
    <property type="project" value="TreeGrafter"/>
</dbReference>
<evidence type="ECO:0000256" key="7">
    <source>
        <dbReference type="ARBA" id="ARBA00023006"/>
    </source>
</evidence>
<evidence type="ECO:0000313" key="11">
    <source>
        <dbReference type="Proteomes" id="UP001146793"/>
    </source>
</evidence>
<comment type="subcellular location">
    <subcellularLocation>
        <location evidence="1">Cytoplasm</location>
    </subcellularLocation>
</comment>
<keyword evidence="6" id="KW-0653">Protein transport</keyword>
<evidence type="ECO:0000256" key="5">
    <source>
        <dbReference type="ARBA" id="ARBA00022786"/>
    </source>
</evidence>
<dbReference type="AlphaFoldDB" id="A0AAV7Z7G7"/>
<dbReference type="GO" id="GO:0044804">
    <property type="term" value="P:nucleophagy"/>
    <property type="evidence" value="ECO:0007669"/>
    <property type="project" value="TreeGrafter"/>
</dbReference>
<dbReference type="GO" id="GO:0015031">
    <property type="term" value="P:protein transport"/>
    <property type="evidence" value="ECO:0007669"/>
    <property type="project" value="UniProtKB-KW"/>
</dbReference>
<feature type="transmembrane region" description="Helical" evidence="9">
    <location>
        <begin position="269"/>
        <end position="288"/>
    </location>
</feature>
<keyword evidence="3" id="KW-0813">Transport</keyword>
<feature type="compositionally biased region" description="Basic and acidic residues" evidence="8">
    <location>
        <begin position="110"/>
        <end position="133"/>
    </location>
</feature>
<evidence type="ECO:0000256" key="4">
    <source>
        <dbReference type="ARBA" id="ARBA00022490"/>
    </source>
</evidence>
<evidence type="ECO:0000256" key="6">
    <source>
        <dbReference type="ARBA" id="ARBA00022927"/>
    </source>
</evidence>
<feature type="region of interest" description="Disordered" evidence="8">
    <location>
        <begin position="101"/>
        <end position="166"/>
    </location>
</feature>
<proteinExistence type="inferred from homology"/>
<dbReference type="PANTHER" id="PTHR12866:SF2">
    <property type="entry name" value="UBIQUITIN-LIKE-CONJUGATING ENZYME ATG3"/>
    <property type="match status" value="1"/>
</dbReference>
<evidence type="ECO:0000256" key="8">
    <source>
        <dbReference type="SAM" id="MobiDB-lite"/>
    </source>
</evidence>
<dbReference type="GO" id="GO:0019776">
    <property type="term" value="F:Atg8-family ligase activity"/>
    <property type="evidence" value="ECO:0007669"/>
    <property type="project" value="TreeGrafter"/>
</dbReference>
<keyword evidence="9" id="KW-0812">Transmembrane</keyword>
<dbReference type="EMBL" id="JANTQA010000036">
    <property type="protein sequence ID" value="KAJ3437090.1"/>
    <property type="molecule type" value="Genomic_DNA"/>
</dbReference>
<keyword evidence="5" id="KW-0833">Ubl conjugation pathway</keyword>
<gene>
    <name evidence="10" type="ORF">M0812_19163</name>
</gene>
<dbReference type="PANTHER" id="PTHR12866">
    <property type="entry name" value="UBIQUITIN-LIKE-CONJUGATING ENZYME ATG3"/>
    <property type="match status" value="1"/>
</dbReference>
<evidence type="ECO:0000313" key="10">
    <source>
        <dbReference type="EMBL" id="KAJ3437090.1"/>
    </source>
</evidence>
<dbReference type="Gene3D" id="3.30.1460.50">
    <property type="match status" value="1"/>
</dbReference>
<dbReference type="Proteomes" id="UP001146793">
    <property type="component" value="Unassembled WGS sequence"/>
</dbReference>
<protein>
    <submittedName>
        <fullName evidence="10">Ubiquitin-like-conjugating enzyme atg3</fullName>
    </submittedName>
</protein>
<dbReference type="GO" id="GO:0061723">
    <property type="term" value="P:glycophagy"/>
    <property type="evidence" value="ECO:0007669"/>
    <property type="project" value="TreeGrafter"/>
</dbReference>
<name>A0AAV7Z7G7_9EUKA</name>
<reference evidence="10" key="1">
    <citation type="submission" date="2022-08" db="EMBL/GenBank/DDBJ databases">
        <title>Novel sulphate-reducing endosymbionts in the free-living metamonad Anaeramoeba.</title>
        <authorList>
            <person name="Jerlstrom-Hultqvist J."/>
            <person name="Cepicka I."/>
            <person name="Gallot-Lavallee L."/>
            <person name="Salas-Leiva D."/>
            <person name="Curtis B.A."/>
            <person name="Zahonova K."/>
            <person name="Pipaliya S."/>
            <person name="Dacks J."/>
            <person name="Roger A.J."/>
        </authorList>
    </citation>
    <scope>NUCLEOTIDE SEQUENCE</scope>
    <source>
        <strain evidence="10">Busselton2</strain>
    </source>
</reference>
<organism evidence="10 11">
    <name type="scientific">Anaeramoeba flamelloides</name>
    <dbReference type="NCBI Taxonomy" id="1746091"/>
    <lineage>
        <taxon>Eukaryota</taxon>
        <taxon>Metamonada</taxon>
        <taxon>Anaeramoebidae</taxon>
        <taxon>Anaeramoeba</taxon>
    </lineage>
</organism>
<keyword evidence="9" id="KW-0472">Membrane</keyword>
<evidence type="ECO:0000256" key="9">
    <source>
        <dbReference type="SAM" id="Phobius"/>
    </source>
</evidence>
<dbReference type="Pfam" id="PF03987">
    <property type="entry name" value="Autophagy_act_C"/>
    <property type="match status" value="1"/>
</dbReference>
<comment type="caution">
    <text evidence="10">The sequence shown here is derived from an EMBL/GenBank/DDBJ whole genome shotgun (WGS) entry which is preliminary data.</text>
</comment>
<feature type="compositionally biased region" description="Acidic residues" evidence="8">
    <location>
        <begin position="134"/>
        <end position="166"/>
    </location>
</feature>
<accession>A0AAV7Z7G7</accession>